<dbReference type="Proteomes" id="UP000318878">
    <property type="component" value="Unassembled WGS sequence"/>
</dbReference>
<dbReference type="EMBL" id="SJPF01000008">
    <property type="protein sequence ID" value="TWT29435.1"/>
    <property type="molecule type" value="Genomic_DNA"/>
</dbReference>
<gene>
    <name evidence="1" type="ORF">Enr8_49510</name>
</gene>
<evidence type="ECO:0000313" key="2">
    <source>
        <dbReference type="Proteomes" id="UP000318878"/>
    </source>
</evidence>
<proteinExistence type="predicted"/>
<reference evidence="1 2" key="1">
    <citation type="submission" date="2019-02" db="EMBL/GenBank/DDBJ databases">
        <title>Deep-cultivation of Planctomycetes and their phenomic and genomic characterization uncovers novel biology.</title>
        <authorList>
            <person name="Wiegand S."/>
            <person name="Jogler M."/>
            <person name="Boedeker C."/>
            <person name="Pinto D."/>
            <person name="Vollmers J."/>
            <person name="Rivas-Marin E."/>
            <person name="Kohn T."/>
            <person name="Peeters S.H."/>
            <person name="Heuer A."/>
            <person name="Rast P."/>
            <person name="Oberbeckmann S."/>
            <person name="Bunk B."/>
            <person name="Jeske O."/>
            <person name="Meyerdierks A."/>
            <person name="Storesund J.E."/>
            <person name="Kallscheuer N."/>
            <person name="Luecker S."/>
            <person name="Lage O.M."/>
            <person name="Pohl T."/>
            <person name="Merkel B.J."/>
            <person name="Hornburger P."/>
            <person name="Mueller R.-W."/>
            <person name="Bruemmer F."/>
            <person name="Labrenz M."/>
            <person name="Spormann A.M."/>
            <person name="Op Den Camp H."/>
            <person name="Overmann J."/>
            <person name="Amann R."/>
            <person name="Jetten M.S.M."/>
            <person name="Mascher T."/>
            <person name="Medema M.H."/>
            <person name="Devos D.P."/>
            <person name="Kaster A.-K."/>
            <person name="Ovreas L."/>
            <person name="Rohde M."/>
            <person name="Galperin M.Y."/>
            <person name="Jogler C."/>
        </authorList>
    </citation>
    <scope>NUCLEOTIDE SEQUENCE [LARGE SCALE GENOMIC DNA]</scope>
    <source>
        <strain evidence="1 2">Enr8</strain>
    </source>
</reference>
<accession>A0A5C5UVL7</accession>
<sequence length="490" mass="54214">MFSRQFISTFCLFVLVLLTQTSHGQFQDLVRKLPDGANTVLMIDFAKLQDTPLAKQEKWAEQREKLFDAGLEIVPPSATHFLGGAKMQIQGMTPEWQIGLLETSHEPSLPKLAVNFNGTLDRLAERDVAVLPGDVYVVQFGKRFVAMGMPANRQDVDRWLARYDANALGGLSPYLKEAQSYAETSSPIILAIDLRGAIAPSVVKSRLASSAVAEKLNGDLDSLSRAIASIRGMTLGVTVDRTMTGAVKVDFEQDVTALGDAAKPLILKSLSNNGLVLEDLDQWDVSLQGKRIQLTGPLSHSGLRRILSLLDMPPGLYAAHADEEQMGDEEAERQVVIAATQSYFHSVESLLEDLRNDKKGRQTLGQISVWFGKYARKIDRLPMLHVDADMLDYGRLVSTALRTGQVNVTDAAAASRLRQQQVPNQVNVQSYGWYGWSYENNPNETGRQRAIVRSQEQIRGASSANSVIQQLDAATADIRRHMTQKYQVEF</sequence>
<organism evidence="1 2">
    <name type="scientific">Blastopirellula retiformator</name>
    <dbReference type="NCBI Taxonomy" id="2527970"/>
    <lineage>
        <taxon>Bacteria</taxon>
        <taxon>Pseudomonadati</taxon>
        <taxon>Planctomycetota</taxon>
        <taxon>Planctomycetia</taxon>
        <taxon>Pirellulales</taxon>
        <taxon>Pirellulaceae</taxon>
        <taxon>Blastopirellula</taxon>
    </lineage>
</organism>
<evidence type="ECO:0000313" key="1">
    <source>
        <dbReference type="EMBL" id="TWT29435.1"/>
    </source>
</evidence>
<keyword evidence="2" id="KW-1185">Reference proteome</keyword>
<comment type="caution">
    <text evidence="1">The sequence shown here is derived from an EMBL/GenBank/DDBJ whole genome shotgun (WGS) entry which is preliminary data.</text>
</comment>
<dbReference type="RefSeq" id="WP_146436798.1">
    <property type="nucleotide sequence ID" value="NZ_SJPF01000008.1"/>
</dbReference>
<protein>
    <submittedName>
        <fullName evidence="1">Uncharacterized protein</fullName>
    </submittedName>
</protein>
<dbReference type="OrthoDB" id="258179at2"/>
<name>A0A5C5UVL7_9BACT</name>
<dbReference type="AlphaFoldDB" id="A0A5C5UVL7"/>